<evidence type="ECO:0000256" key="2">
    <source>
        <dbReference type="ARBA" id="ARBA00023155"/>
    </source>
</evidence>
<dbReference type="PROSITE" id="PS00027">
    <property type="entry name" value="HOMEOBOX_1"/>
    <property type="match status" value="1"/>
</dbReference>
<gene>
    <name evidence="4" type="ORF">Mb0926</name>
</gene>
<dbReference type="PROSITE" id="PS50071">
    <property type="entry name" value="HOMEOBOX_2"/>
    <property type="match status" value="1"/>
</dbReference>
<keyword evidence="2" id="KW-0371">Homeobox</keyword>
<dbReference type="Gene3D" id="1.10.10.60">
    <property type="entry name" value="Homeodomain-like"/>
    <property type="match status" value="1"/>
</dbReference>
<dbReference type="InterPro" id="IPR017970">
    <property type="entry name" value="Homeobox_CS"/>
</dbReference>
<dbReference type="EMBL" id="MH046811">
    <property type="protein sequence ID" value="UFX99894.1"/>
    <property type="molecule type" value="Genomic_DNA"/>
</dbReference>
<organism evidence="4">
    <name type="scientific">Megavirus baoshan</name>
    <dbReference type="NCBI Taxonomy" id="2496520"/>
    <lineage>
        <taxon>Viruses</taxon>
        <taxon>Varidnaviria</taxon>
        <taxon>Bamfordvirae</taxon>
        <taxon>Nucleocytoviricota</taxon>
        <taxon>Megaviricetes</taxon>
        <taxon>Imitervirales</taxon>
        <taxon>Mimiviridae</taxon>
        <taxon>Megamimivirinae</taxon>
        <taxon>Megavirus</taxon>
        <taxon>Megavirus baoshanense</taxon>
    </lineage>
</organism>
<feature type="domain" description="Homeobox" evidence="3">
    <location>
        <begin position="21"/>
        <end position="81"/>
    </location>
</feature>
<dbReference type="GO" id="GO:0000981">
    <property type="term" value="F:DNA-binding transcription factor activity, RNA polymerase II-specific"/>
    <property type="evidence" value="ECO:0007669"/>
    <property type="project" value="InterPro"/>
</dbReference>
<sequence length="83" mass="9823">MGSLYSARDVKIPIQKWHGSDKKKAYGRKINGHSLDVLLRWYSAGFIPNAEQRFSLSQDLDLTPIQIKNWFYNKKRRDKKIEK</sequence>
<dbReference type="InterPro" id="IPR009057">
    <property type="entry name" value="Homeodomain-like_sf"/>
</dbReference>
<dbReference type="GO" id="GO:0003677">
    <property type="term" value="F:DNA binding"/>
    <property type="evidence" value="ECO:0007669"/>
    <property type="project" value="UniProtKB-KW"/>
</dbReference>
<evidence type="ECO:0000313" key="4">
    <source>
        <dbReference type="EMBL" id="UFX99894.1"/>
    </source>
</evidence>
<dbReference type="SMART" id="SM00389">
    <property type="entry name" value="HOX"/>
    <property type="match status" value="1"/>
</dbReference>
<accession>A0A8K1W6B6</accession>
<keyword evidence="1" id="KW-0238">DNA-binding</keyword>
<reference evidence="4" key="1">
    <citation type="submission" date="2018-03" db="EMBL/GenBank/DDBJ databases">
        <title>Draft genome sequences of Megaviruse, new member of the family Mimiviridae isolated from water in Shanghai, China.</title>
        <authorList>
            <person name="Xia Y."/>
        </authorList>
    </citation>
    <scope>NUCLEOTIDE SEQUENCE</scope>
    <source>
        <strain evidence="4">SH</strain>
    </source>
</reference>
<evidence type="ECO:0000259" key="3">
    <source>
        <dbReference type="PROSITE" id="PS50071"/>
    </source>
</evidence>
<dbReference type="Pfam" id="PF00046">
    <property type="entry name" value="Homeodomain"/>
    <property type="match status" value="1"/>
</dbReference>
<evidence type="ECO:0000256" key="1">
    <source>
        <dbReference type="ARBA" id="ARBA00023125"/>
    </source>
</evidence>
<protein>
    <recommendedName>
        <fullName evidence="3">Homeobox domain-containing protein</fullName>
    </recommendedName>
</protein>
<proteinExistence type="predicted"/>
<dbReference type="CDD" id="cd00086">
    <property type="entry name" value="homeodomain"/>
    <property type="match status" value="1"/>
</dbReference>
<name>A0A8K1W6B6_9VIRU</name>
<dbReference type="InterPro" id="IPR001356">
    <property type="entry name" value="HD"/>
</dbReference>
<dbReference type="SUPFAM" id="SSF46689">
    <property type="entry name" value="Homeodomain-like"/>
    <property type="match status" value="1"/>
</dbReference>